<dbReference type="EMBL" id="MHKY01000029">
    <property type="protein sequence ID" value="OGY98694.1"/>
    <property type="molecule type" value="Genomic_DNA"/>
</dbReference>
<evidence type="ECO:0000313" key="3">
    <source>
        <dbReference type="Proteomes" id="UP000178796"/>
    </source>
</evidence>
<keyword evidence="1" id="KW-0472">Membrane</keyword>
<keyword evidence="1" id="KW-0812">Transmembrane</keyword>
<reference evidence="2 3" key="1">
    <citation type="journal article" date="2016" name="Nat. Commun.">
        <title>Thousands of microbial genomes shed light on interconnected biogeochemical processes in an aquifer system.</title>
        <authorList>
            <person name="Anantharaman K."/>
            <person name="Brown C.T."/>
            <person name="Hug L.A."/>
            <person name="Sharon I."/>
            <person name="Castelle C.J."/>
            <person name="Probst A.J."/>
            <person name="Thomas B.C."/>
            <person name="Singh A."/>
            <person name="Wilkins M.J."/>
            <person name="Karaoz U."/>
            <person name="Brodie E.L."/>
            <person name="Williams K.H."/>
            <person name="Hubbard S.S."/>
            <person name="Banfield J.F."/>
        </authorList>
    </citation>
    <scope>NUCLEOTIDE SEQUENCE [LARGE SCALE GENOMIC DNA]</scope>
</reference>
<protein>
    <submittedName>
        <fullName evidence="2">Uncharacterized protein</fullName>
    </submittedName>
</protein>
<keyword evidence="1" id="KW-1133">Transmembrane helix</keyword>
<dbReference type="AlphaFoldDB" id="A0A1G2CBC1"/>
<accession>A0A1G2CBC1</accession>
<gene>
    <name evidence="2" type="ORF">A3E09_00460</name>
</gene>
<evidence type="ECO:0000256" key="1">
    <source>
        <dbReference type="SAM" id="Phobius"/>
    </source>
</evidence>
<dbReference type="Proteomes" id="UP000178796">
    <property type="component" value="Unassembled WGS sequence"/>
</dbReference>
<evidence type="ECO:0000313" key="2">
    <source>
        <dbReference type="EMBL" id="OGY98694.1"/>
    </source>
</evidence>
<name>A0A1G2CBC1_9BACT</name>
<organism evidence="2 3">
    <name type="scientific">Candidatus Liptonbacteria bacterium RIFCSPHIGHO2_12_FULL_60_13</name>
    <dbReference type="NCBI Taxonomy" id="1798648"/>
    <lineage>
        <taxon>Bacteria</taxon>
        <taxon>Candidatus Liptoniibacteriota</taxon>
    </lineage>
</organism>
<sequence length="128" mass="13325">MSVGTAVLVIVMIVIAAIVGRATANARKRFGLNEAKAAARYVGDNPSSAQAIMGVVLGVLGYENTVAEDVRALAEEKSRENAASAKSIESNEAEIGRLNDENRDLHVAIAANEAEVADAGQMAALFRG</sequence>
<comment type="caution">
    <text evidence="2">The sequence shown here is derived from an EMBL/GenBank/DDBJ whole genome shotgun (WGS) entry which is preliminary data.</text>
</comment>
<feature type="transmembrane region" description="Helical" evidence="1">
    <location>
        <begin position="6"/>
        <end position="24"/>
    </location>
</feature>
<proteinExistence type="predicted"/>